<feature type="compositionally biased region" description="Low complexity" evidence="1">
    <location>
        <begin position="306"/>
        <end position="327"/>
    </location>
</feature>
<reference evidence="3" key="1">
    <citation type="journal article" date="2020" name="Stud. Mycol.">
        <title>101 Dothideomycetes genomes: a test case for predicting lifestyles and emergence of pathogens.</title>
        <authorList>
            <person name="Haridas S."/>
            <person name="Albert R."/>
            <person name="Binder M."/>
            <person name="Bloem J."/>
            <person name="Labutti K."/>
            <person name="Salamov A."/>
            <person name="Andreopoulos B."/>
            <person name="Baker S."/>
            <person name="Barry K."/>
            <person name="Bills G."/>
            <person name="Bluhm B."/>
            <person name="Cannon C."/>
            <person name="Castanera R."/>
            <person name="Culley D."/>
            <person name="Daum C."/>
            <person name="Ezra D."/>
            <person name="Gonzalez J."/>
            <person name="Henrissat B."/>
            <person name="Kuo A."/>
            <person name="Liang C."/>
            <person name="Lipzen A."/>
            <person name="Lutzoni F."/>
            <person name="Magnuson J."/>
            <person name="Mondo S."/>
            <person name="Nolan M."/>
            <person name="Ohm R."/>
            <person name="Pangilinan J."/>
            <person name="Park H.-J."/>
            <person name="Ramirez L."/>
            <person name="Alfaro M."/>
            <person name="Sun H."/>
            <person name="Tritt A."/>
            <person name="Yoshinaga Y."/>
            <person name="Zwiers L.-H."/>
            <person name="Turgeon B."/>
            <person name="Goodwin S."/>
            <person name="Spatafora J."/>
            <person name="Crous P."/>
            <person name="Grigoriev I."/>
        </authorList>
    </citation>
    <scope>NUCLEOTIDE SEQUENCE</scope>
    <source>
        <strain evidence="3">CBS 269.34</strain>
    </source>
</reference>
<feature type="region of interest" description="Disordered" evidence="1">
    <location>
        <begin position="264"/>
        <end position="327"/>
    </location>
</feature>
<evidence type="ECO:0000256" key="1">
    <source>
        <dbReference type="SAM" id="MobiDB-lite"/>
    </source>
</evidence>
<feature type="compositionally biased region" description="Basic and acidic residues" evidence="1">
    <location>
        <begin position="527"/>
        <end position="541"/>
    </location>
</feature>
<name>A0A6A6REI2_9PEZI</name>
<feature type="region of interest" description="Disordered" evidence="1">
    <location>
        <begin position="489"/>
        <end position="541"/>
    </location>
</feature>
<feature type="compositionally biased region" description="Low complexity" evidence="1">
    <location>
        <begin position="264"/>
        <end position="292"/>
    </location>
</feature>
<dbReference type="OrthoDB" id="5421784at2759"/>
<dbReference type="EMBL" id="MU004181">
    <property type="protein sequence ID" value="KAF2503175.1"/>
    <property type="molecule type" value="Genomic_DNA"/>
</dbReference>
<keyword evidence="4" id="KW-1185">Reference proteome</keyword>
<protein>
    <recommendedName>
        <fullName evidence="5">Mid2 domain-containing protein</fullName>
    </recommendedName>
</protein>
<feature type="compositionally biased region" description="Gly residues" evidence="1">
    <location>
        <begin position="293"/>
        <end position="305"/>
    </location>
</feature>
<organism evidence="3 4">
    <name type="scientific">Lophium mytilinum</name>
    <dbReference type="NCBI Taxonomy" id="390894"/>
    <lineage>
        <taxon>Eukaryota</taxon>
        <taxon>Fungi</taxon>
        <taxon>Dikarya</taxon>
        <taxon>Ascomycota</taxon>
        <taxon>Pezizomycotina</taxon>
        <taxon>Dothideomycetes</taxon>
        <taxon>Pleosporomycetidae</taxon>
        <taxon>Mytilinidiales</taxon>
        <taxon>Mytilinidiaceae</taxon>
        <taxon>Lophium</taxon>
    </lineage>
</organism>
<feature type="compositionally biased region" description="Low complexity" evidence="1">
    <location>
        <begin position="209"/>
        <end position="224"/>
    </location>
</feature>
<accession>A0A6A6REI2</accession>
<keyword evidence="2" id="KW-0472">Membrane</keyword>
<dbReference type="CDD" id="cd12087">
    <property type="entry name" value="TM_EGFR-like"/>
    <property type="match status" value="1"/>
</dbReference>
<feature type="compositionally biased region" description="Pro residues" evidence="1">
    <location>
        <begin position="508"/>
        <end position="517"/>
    </location>
</feature>
<evidence type="ECO:0000313" key="4">
    <source>
        <dbReference type="Proteomes" id="UP000799750"/>
    </source>
</evidence>
<dbReference type="AlphaFoldDB" id="A0A6A6REI2"/>
<proteinExistence type="predicted"/>
<gene>
    <name evidence="3" type="ORF">BU16DRAFT_31952</name>
</gene>
<evidence type="ECO:0000313" key="3">
    <source>
        <dbReference type="EMBL" id="KAF2503175.1"/>
    </source>
</evidence>
<feature type="region of interest" description="Disordered" evidence="1">
    <location>
        <begin position="203"/>
        <end position="224"/>
    </location>
</feature>
<evidence type="ECO:0008006" key="5">
    <source>
        <dbReference type="Google" id="ProtNLM"/>
    </source>
</evidence>
<dbReference type="Proteomes" id="UP000799750">
    <property type="component" value="Unassembled WGS sequence"/>
</dbReference>
<evidence type="ECO:0000256" key="2">
    <source>
        <dbReference type="SAM" id="Phobius"/>
    </source>
</evidence>
<keyword evidence="2" id="KW-1133">Transmembrane helix</keyword>
<keyword evidence="2" id="KW-0812">Transmembrane</keyword>
<feature type="transmembrane region" description="Helical" evidence="2">
    <location>
        <begin position="333"/>
        <end position="355"/>
    </location>
</feature>
<sequence length="541" mass="55171">MEHPSKRQKLSRVQAPYRRAFDAGKLPKVNDVAALEIPLSKQGSEPPIEHQRESFLSREMKGHRAVGDMHDMHRRMHQRRQLALPSELTVIVNVIATVDQNGNTVGVETVTPTSTGTSAASIASALAVPSLSSVAVIPSVPAVPAFPSDLTVPAVPPFPSLSLPSVPAYPFTSTAGSAVSVQIQGSQVVLSSPPLTFSPATTSLPGTISTSNSANSTNSSSTSSSTVVSVADFSSFSGNSSSASSSTSFSVDLNSTILSTSRLTSTSQDSSSQSSQTTGSTSQQVSSATTSAFGGGGGVGPGGTGTASSTPTAAAGNGDGGSSDNNSVSTPKVVGGVIGSLAGLAILLVIALFLLRQYKRKRQGAIQLSTTNDTTDTGPVALAGQPMAQQISFMPVAAASFLSRFSGSSKGTAETGGAGQERGFQKISGRKLPSAFSEGMTSDAVPFDRSTLSGSSFYRDSQGFYGGPGVPVGAAAVGGITEEKMMPSPARTPVIHHPDEDPPFRDGPSPPHSPVPLPLGTLGRSHPSHDGSRGSKFTEDV</sequence>